<evidence type="ECO:0000256" key="1">
    <source>
        <dbReference type="SAM" id="Coils"/>
    </source>
</evidence>
<dbReference type="InterPro" id="IPR011501">
    <property type="entry name" value="Noc3_N"/>
</dbReference>
<feature type="compositionally biased region" description="Basic and acidic residues" evidence="2">
    <location>
        <begin position="71"/>
        <end position="86"/>
    </location>
</feature>
<dbReference type="PANTHER" id="PTHR14428:SF5">
    <property type="entry name" value="NUCLEOLAR COMPLEX PROTEIN 3 HOMOLOG"/>
    <property type="match status" value="1"/>
</dbReference>
<dbReference type="AlphaFoldDB" id="A0AAD5G075"/>
<dbReference type="GO" id="GO:0003682">
    <property type="term" value="F:chromatin binding"/>
    <property type="evidence" value="ECO:0007669"/>
    <property type="project" value="TreeGrafter"/>
</dbReference>
<name>A0AAD5G075_9ASCO</name>
<gene>
    <name evidence="4" type="ORF">KGF57_000830</name>
</gene>
<dbReference type="EMBL" id="JAIHNG010000046">
    <property type="protein sequence ID" value="KAI5965037.1"/>
    <property type="molecule type" value="Genomic_DNA"/>
</dbReference>
<dbReference type="InterPro" id="IPR016024">
    <property type="entry name" value="ARM-type_fold"/>
</dbReference>
<evidence type="ECO:0000313" key="4">
    <source>
        <dbReference type="EMBL" id="KAI5965037.1"/>
    </source>
</evidence>
<protein>
    <recommendedName>
        <fullName evidence="3">Nucleolar complex-associated protein 3 N-terminal domain-containing protein</fullName>
    </recommendedName>
</protein>
<dbReference type="GO" id="GO:0006270">
    <property type="term" value="P:DNA replication initiation"/>
    <property type="evidence" value="ECO:0007669"/>
    <property type="project" value="TreeGrafter"/>
</dbReference>
<evidence type="ECO:0000256" key="2">
    <source>
        <dbReference type="SAM" id="MobiDB-lite"/>
    </source>
</evidence>
<dbReference type="RefSeq" id="XP_051610604.1">
    <property type="nucleotide sequence ID" value="XM_051755340.1"/>
</dbReference>
<keyword evidence="1" id="KW-0175">Coiled coil</keyword>
<evidence type="ECO:0000259" key="3">
    <source>
        <dbReference type="Pfam" id="PF07540"/>
    </source>
</evidence>
<keyword evidence="5" id="KW-1185">Reference proteome</keyword>
<dbReference type="PANTHER" id="PTHR14428">
    <property type="entry name" value="NUCLEOLAR COMPLEX PROTEIN 3"/>
    <property type="match status" value="1"/>
</dbReference>
<feature type="compositionally biased region" description="Acidic residues" evidence="2">
    <location>
        <begin position="117"/>
        <end position="127"/>
    </location>
</feature>
<feature type="region of interest" description="Disordered" evidence="2">
    <location>
        <begin position="1"/>
        <end position="136"/>
    </location>
</feature>
<organism evidence="4 5">
    <name type="scientific">Candida theae</name>
    <dbReference type="NCBI Taxonomy" id="1198502"/>
    <lineage>
        <taxon>Eukaryota</taxon>
        <taxon>Fungi</taxon>
        <taxon>Dikarya</taxon>
        <taxon>Ascomycota</taxon>
        <taxon>Saccharomycotina</taxon>
        <taxon>Pichiomycetes</taxon>
        <taxon>Debaryomycetaceae</taxon>
        <taxon>Candida/Lodderomyces clade</taxon>
        <taxon>Candida</taxon>
    </lineage>
</organism>
<comment type="caution">
    <text evidence="4">The sequence shown here is derived from an EMBL/GenBank/DDBJ whole genome shotgun (WGS) entry which is preliminary data.</text>
</comment>
<dbReference type="Proteomes" id="UP001204833">
    <property type="component" value="Unassembled WGS sequence"/>
</dbReference>
<dbReference type="GO" id="GO:0005730">
    <property type="term" value="C:nucleolus"/>
    <property type="evidence" value="ECO:0007669"/>
    <property type="project" value="TreeGrafter"/>
</dbReference>
<accession>A0AAD5G075</accession>
<feature type="coiled-coil region" evidence="1">
    <location>
        <begin position="380"/>
        <end position="411"/>
    </location>
</feature>
<dbReference type="GeneID" id="76148889"/>
<proteinExistence type="predicted"/>
<dbReference type="Pfam" id="PF07540">
    <property type="entry name" value="NOC3p"/>
    <property type="match status" value="1"/>
</dbReference>
<dbReference type="InterPro" id="IPR016903">
    <property type="entry name" value="Nucleolar_cplx-assoc_3"/>
</dbReference>
<feature type="domain" description="Nucleolar complex-associated protein 3 N-terminal" evidence="3">
    <location>
        <begin position="139"/>
        <end position="229"/>
    </location>
</feature>
<reference evidence="4 5" key="1">
    <citation type="journal article" date="2022" name="DNA Res.">
        <title>Genome analysis of five recently described species of the CUG-Ser clade uncovers Candida theae as a new hybrid lineage with pathogenic potential in the Candida parapsilosis species complex.</title>
        <authorList>
            <person name="Mixao V."/>
            <person name="Del Olmo V."/>
            <person name="Hegedusova E."/>
            <person name="Saus E."/>
            <person name="Pryszcz L."/>
            <person name="Cillingova A."/>
            <person name="Nosek J."/>
            <person name="Gabaldon T."/>
        </authorList>
    </citation>
    <scope>NUCLEOTIDE SEQUENCE [LARGE SCALE GENOMIC DNA]</scope>
    <source>
        <strain evidence="4 5">CBS 12239</strain>
    </source>
</reference>
<sequence>MAKRKAKTQELEKRKKIKQAQDAQLSTGLFNGDIDEEEYANGHDWENEEQDYELRPRKMKEKHLVEASLPIKREDGRIERVLREVEEKEDEEDEDDPEEEEGQEAELEQDKDAQPHEEEEEEDEDEDAHLSPREKLIKTKEEIAELGSKLIESPEENIACLTRLRKMSESKNFMTSQLAIMALLPIFKSLAPSYRIRALTDAEKREKVSRDVARLRQYEQTLVVNYKAYLDLLSKYSKISYSNSANNDKVTTDQLKRGNLALKAATELCTSSLRYFNYRKELFTILIKRLNRKPAYEQDIPVFIKSVQALETLLRDDEEHGDITVDIITILTKTIRDKKYRVDESVVNILLSASLLADYAPNDDTEKPKIKLKKKDRVHLSKKERKNRKERKEIEEEMRQAQQAITIEQREKYQAQVLKMILMCYLEILKASQDQDTQEGTNAAPLIGASLRGMCKFAHLINVDLVADVFLTIRGIMLDIIEEFNTKMLGDCISALLNTGNRRQQTVSEPTEISRLLQAMKLHAPEVATLRLVYEFVDRYGDKRGDESWEDVLMDSYYCPMVKELKKQKR</sequence>
<dbReference type="SUPFAM" id="SSF48371">
    <property type="entry name" value="ARM repeat"/>
    <property type="match status" value="1"/>
</dbReference>
<feature type="compositionally biased region" description="Acidic residues" evidence="2">
    <location>
        <begin position="87"/>
        <end position="107"/>
    </location>
</feature>
<evidence type="ECO:0000313" key="5">
    <source>
        <dbReference type="Proteomes" id="UP001204833"/>
    </source>
</evidence>